<dbReference type="Proteomes" id="UP000182192">
    <property type="component" value="Unassembled WGS sequence"/>
</dbReference>
<feature type="transmembrane region" description="Helical" evidence="9">
    <location>
        <begin position="84"/>
        <end position="115"/>
    </location>
</feature>
<proteinExistence type="predicted"/>
<feature type="transmembrane region" description="Helical" evidence="9">
    <location>
        <begin position="283"/>
        <end position="302"/>
    </location>
</feature>
<keyword evidence="7 9" id="KW-1133">Transmembrane helix</keyword>
<keyword evidence="8 9" id="KW-0472">Membrane</keyword>
<dbReference type="AlphaFoldDB" id="A0A1I1D4X4"/>
<dbReference type="PANTHER" id="PTHR30578">
    <property type="entry name" value="ELECTRON TRANSPORT COMPLEX PROTEIN RNFD"/>
    <property type="match status" value="1"/>
</dbReference>
<dbReference type="PANTHER" id="PTHR30578:SF0">
    <property type="entry name" value="ION-TRANSLOCATING OXIDOREDUCTASE COMPLEX SUBUNIT D"/>
    <property type="match status" value="1"/>
</dbReference>
<keyword evidence="2" id="KW-0597">Phosphoprotein</keyword>
<dbReference type="OrthoDB" id="9776359at2"/>
<sequence>MTDFRPEVAEFKHFSAPYIKDDASVSKIMTHMLVGLMPSLVLSGILFGGRALMLTGFCILTSLLWEWLFCFVTKKKSSTDDLSAAVTGMIFAFMLPSNFPFWCAVVGTLMAIVVFKQLFGGLGRNIFNPAVASRLVCWFLFRSDFSKYLEPDVISADVETFGEVSLLSGVDAYGDMFLGRVCGGLGEVSVIALLTGAFYLLSTRVISLYEPIAFLGTVFCFSAAAGKDGVYQILAGGTVLAAFFLCSDSVTTPTTTLGKIIFGILAGGLTCVFRFFAHMPQEGMLIAILICNVLTIVIDRVTETRPDKQ</sequence>
<evidence type="ECO:0000256" key="7">
    <source>
        <dbReference type="ARBA" id="ARBA00022989"/>
    </source>
</evidence>
<evidence type="ECO:0000256" key="6">
    <source>
        <dbReference type="ARBA" id="ARBA00022967"/>
    </source>
</evidence>
<dbReference type="InterPro" id="IPR004338">
    <property type="entry name" value="NqrB/RnfD"/>
</dbReference>
<name>A0A1I1D4X4_RUMAL</name>
<feature type="transmembrane region" description="Helical" evidence="9">
    <location>
        <begin position="177"/>
        <end position="201"/>
    </location>
</feature>
<evidence type="ECO:0000256" key="9">
    <source>
        <dbReference type="SAM" id="Phobius"/>
    </source>
</evidence>
<evidence type="ECO:0000256" key="4">
    <source>
        <dbReference type="ARBA" id="ARBA00022643"/>
    </source>
</evidence>
<evidence type="ECO:0000256" key="3">
    <source>
        <dbReference type="ARBA" id="ARBA00022630"/>
    </source>
</evidence>
<keyword evidence="4" id="KW-0288">FMN</keyword>
<keyword evidence="1" id="KW-0813">Transport</keyword>
<evidence type="ECO:0000256" key="2">
    <source>
        <dbReference type="ARBA" id="ARBA00022553"/>
    </source>
</evidence>
<gene>
    <name evidence="10" type="ORF">SAMN02910406_00245</name>
</gene>
<dbReference type="EMBL" id="FOKQ01000002">
    <property type="protein sequence ID" value="SFB70069.1"/>
    <property type="molecule type" value="Genomic_DNA"/>
</dbReference>
<evidence type="ECO:0000256" key="1">
    <source>
        <dbReference type="ARBA" id="ARBA00022448"/>
    </source>
</evidence>
<dbReference type="GO" id="GO:0055085">
    <property type="term" value="P:transmembrane transport"/>
    <property type="evidence" value="ECO:0007669"/>
    <property type="project" value="InterPro"/>
</dbReference>
<feature type="transmembrane region" description="Helical" evidence="9">
    <location>
        <begin position="231"/>
        <end position="250"/>
    </location>
</feature>
<feature type="transmembrane region" description="Helical" evidence="9">
    <location>
        <begin position="257"/>
        <end position="277"/>
    </location>
</feature>
<keyword evidence="5 9" id="KW-0812">Transmembrane</keyword>
<evidence type="ECO:0000313" key="11">
    <source>
        <dbReference type="Proteomes" id="UP000182192"/>
    </source>
</evidence>
<dbReference type="Pfam" id="PF03116">
    <property type="entry name" value="NQR2_RnfD_RnfE"/>
    <property type="match status" value="1"/>
</dbReference>
<accession>A0A1I1D4X4</accession>
<feature type="transmembrane region" description="Helical" evidence="9">
    <location>
        <begin position="53"/>
        <end position="72"/>
    </location>
</feature>
<dbReference type="RefSeq" id="WP_074959672.1">
    <property type="nucleotide sequence ID" value="NZ_FOKQ01000002.1"/>
</dbReference>
<keyword evidence="6" id="KW-1278">Translocase</keyword>
<evidence type="ECO:0000256" key="8">
    <source>
        <dbReference type="ARBA" id="ARBA00023136"/>
    </source>
</evidence>
<feature type="transmembrane region" description="Helical" evidence="9">
    <location>
        <begin position="28"/>
        <end position="47"/>
    </location>
</feature>
<reference evidence="10 11" key="1">
    <citation type="submission" date="2016-10" db="EMBL/GenBank/DDBJ databases">
        <authorList>
            <person name="de Groot N.N."/>
        </authorList>
    </citation>
    <scope>NUCLEOTIDE SEQUENCE [LARGE SCALE GENOMIC DNA]</scope>
    <source>
        <strain evidence="10 11">AR67</strain>
    </source>
</reference>
<protein>
    <submittedName>
        <fullName evidence="10">Electron transport complex protein RnfD</fullName>
    </submittedName>
</protein>
<evidence type="ECO:0000313" key="10">
    <source>
        <dbReference type="EMBL" id="SFB70069.1"/>
    </source>
</evidence>
<evidence type="ECO:0000256" key="5">
    <source>
        <dbReference type="ARBA" id="ARBA00022692"/>
    </source>
</evidence>
<feature type="transmembrane region" description="Helical" evidence="9">
    <location>
        <begin position="208"/>
        <end position="225"/>
    </location>
</feature>
<dbReference type="GO" id="GO:0005886">
    <property type="term" value="C:plasma membrane"/>
    <property type="evidence" value="ECO:0007669"/>
    <property type="project" value="TreeGrafter"/>
</dbReference>
<organism evidence="10 11">
    <name type="scientific">Ruminococcus albus</name>
    <dbReference type="NCBI Taxonomy" id="1264"/>
    <lineage>
        <taxon>Bacteria</taxon>
        <taxon>Bacillati</taxon>
        <taxon>Bacillota</taxon>
        <taxon>Clostridia</taxon>
        <taxon>Eubacteriales</taxon>
        <taxon>Oscillospiraceae</taxon>
        <taxon>Ruminococcus</taxon>
    </lineage>
</organism>
<keyword evidence="3" id="KW-0285">Flavoprotein</keyword>